<dbReference type="Proteomes" id="UP001630127">
    <property type="component" value="Unassembled WGS sequence"/>
</dbReference>
<comment type="similarity">
    <text evidence="1">Belongs to the UDP-glycosyltransferase family.</text>
</comment>
<dbReference type="SUPFAM" id="SSF53756">
    <property type="entry name" value="UDP-Glycosyltransferase/glycogen phosphorylase"/>
    <property type="match status" value="1"/>
</dbReference>
<evidence type="ECO:0000256" key="2">
    <source>
        <dbReference type="ARBA" id="ARBA00022679"/>
    </source>
</evidence>
<dbReference type="GO" id="GO:0016740">
    <property type="term" value="F:transferase activity"/>
    <property type="evidence" value="ECO:0007669"/>
    <property type="project" value="UniProtKB-KW"/>
</dbReference>
<dbReference type="CDD" id="cd03784">
    <property type="entry name" value="GT1_Gtf-like"/>
    <property type="match status" value="1"/>
</dbReference>
<dbReference type="InterPro" id="IPR002213">
    <property type="entry name" value="UDP_glucos_trans"/>
</dbReference>
<dbReference type="Gene3D" id="3.40.50.2000">
    <property type="entry name" value="Glycogen Phosphorylase B"/>
    <property type="match status" value="2"/>
</dbReference>
<accession>A0ABD3AB63</accession>
<evidence type="ECO:0000256" key="1">
    <source>
        <dbReference type="ARBA" id="ARBA00009995"/>
    </source>
</evidence>
<sequence length="354" mass="38892">MGKQTHVLAIPCPAQGHVTPLLKLSNYIASHGIKVTFVNTEFIHAKIIAAMPVHESDRSGITLTSIPDGLEHNDDRKDFIKCWNSIQSVMPLYLTDLIEKINRSNADEQITCVIADASIGWILEVADKLGIKKLVFLPAGPAGSAFLHNNIPKLIETGLIDCYGNLTRNEQISLSDDIPPWNNMEFPWSFPGDLKTQKHFLECFLTVKRAVDSVDLLLCNTCYELDKSSCDLITNILPIGPLITNNHAENSASSGSFWPEDTACLSWLDRQQVGSVVYVAFGSIAVISQQQFDELALGLELSARPFLWVVRADLANGSGAVYPSGFLDRVADQGKIVEWAPQEKVLAHPSIPVS</sequence>
<comment type="caution">
    <text evidence="4">The sequence shown here is derived from an EMBL/GenBank/DDBJ whole genome shotgun (WGS) entry which is preliminary data.</text>
</comment>
<dbReference type="PANTHER" id="PTHR11926">
    <property type="entry name" value="GLUCOSYL/GLUCURONOSYL TRANSFERASES"/>
    <property type="match status" value="1"/>
</dbReference>
<keyword evidence="2" id="KW-0808">Transferase</keyword>
<feature type="domain" description="Glycosyltransferase N-terminal" evidence="3">
    <location>
        <begin position="6"/>
        <end position="41"/>
    </location>
</feature>
<evidence type="ECO:0000259" key="3">
    <source>
        <dbReference type="Pfam" id="PF26168"/>
    </source>
</evidence>
<organism evidence="4 5">
    <name type="scientific">Cinchona calisaya</name>
    <dbReference type="NCBI Taxonomy" id="153742"/>
    <lineage>
        <taxon>Eukaryota</taxon>
        <taxon>Viridiplantae</taxon>
        <taxon>Streptophyta</taxon>
        <taxon>Embryophyta</taxon>
        <taxon>Tracheophyta</taxon>
        <taxon>Spermatophyta</taxon>
        <taxon>Magnoliopsida</taxon>
        <taxon>eudicotyledons</taxon>
        <taxon>Gunneridae</taxon>
        <taxon>Pentapetalae</taxon>
        <taxon>asterids</taxon>
        <taxon>lamiids</taxon>
        <taxon>Gentianales</taxon>
        <taxon>Rubiaceae</taxon>
        <taxon>Cinchonoideae</taxon>
        <taxon>Cinchoneae</taxon>
        <taxon>Cinchona</taxon>
    </lineage>
</organism>
<evidence type="ECO:0000313" key="5">
    <source>
        <dbReference type="Proteomes" id="UP001630127"/>
    </source>
</evidence>
<name>A0ABD3AB63_9GENT</name>
<dbReference type="FunFam" id="3.40.50.2000:FF:000108">
    <property type="entry name" value="UDP-glycosyltransferase 83A1"/>
    <property type="match status" value="1"/>
</dbReference>
<dbReference type="EMBL" id="JBJUIK010000004">
    <property type="protein sequence ID" value="KAL3528454.1"/>
    <property type="molecule type" value="Genomic_DNA"/>
</dbReference>
<dbReference type="Pfam" id="PF00201">
    <property type="entry name" value="UDPGT"/>
    <property type="match status" value="1"/>
</dbReference>
<dbReference type="PANTHER" id="PTHR11926:SF1412">
    <property type="entry name" value="UDP-GLYCOSYLTRANSFERASE 83A1-LIKE"/>
    <property type="match status" value="1"/>
</dbReference>
<dbReference type="InterPro" id="IPR058980">
    <property type="entry name" value="Glyco_transf_N"/>
</dbReference>
<keyword evidence="5" id="KW-1185">Reference proteome</keyword>
<evidence type="ECO:0000313" key="4">
    <source>
        <dbReference type="EMBL" id="KAL3528454.1"/>
    </source>
</evidence>
<dbReference type="AlphaFoldDB" id="A0ABD3AB63"/>
<gene>
    <name evidence="4" type="ORF">ACH5RR_007776</name>
</gene>
<reference evidence="4 5" key="1">
    <citation type="submission" date="2024-11" db="EMBL/GenBank/DDBJ databases">
        <title>A near-complete genome assembly of Cinchona calisaya.</title>
        <authorList>
            <person name="Lian D.C."/>
            <person name="Zhao X.W."/>
            <person name="Wei L."/>
        </authorList>
    </citation>
    <scope>NUCLEOTIDE SEQUENCE [LARGE SCALE GENOMIC DNA]</scope>
    <source>
        <tissue evidence="4">Nenye</tissue>
    </source>
</reference>
<dbReference type="Pfam" id="PF26168">
    <property type="entry name" value="Glyco_transf_N"/>
    <property type="match status" value="1"/>
</dbReference>
<protein>
    <recommendedName>
        <fullName evidence="3">Glycosyltransferase N-terminal domain-containing protein</fullName>
    </recommendedName>
</protein>
<proteinExistence type="inferred from homology"/>